<keyword evidence="1" id="KW-0812">Transmembrane</keyword>
<gene>
    <name evidence="2" type="ORF">PAN31117_05242</name>
</gene>
<feature type="transmembrane region" description="Helical" evidence="1">
    <location>
        <begin position="21"/>
        <end position="41"/>
    </location>
</feature>
<keyword evidence="1" id="KW-0472">Membrane</keyword>
<dbReference type="RefSeq" id="WP_150740740.1">
    <property type="nucleotide sequence ID" value="NZ_CABPSP010000022.1"/>
</dbReference>
<dbReference type="AlphaFoldDB" id="A0A5E5APV9"/>
<reference evidence="2 3" key="1">
    <citation type="submission" date="2019-08" db="EMBL/GenBank/DDBJ databases">
        <authorList>
            <person name="Peeters C."/>
        </authorList>
    </citation>
    <scope>NUCLEOTIDE SEQUENCE [LARGE SCALE GENOMIC DNA]</scope>
    <source>
        <strain evidence="2 3">LMG 31117</strain>
    </source>
</reference>
<keyword evidence="1" id="KW-1133">Transmembrane helix</keyword>
<dbReference type="Proteomes" id="UP000383122">
    <property type="component" value="Unassembled WGS sequence"/>
</dbReference>
<proteinExistence type="predicted"/>
<evidence type="ECO:0000313" key="3">
    <source>
        <dbReference type="Proteomes" id="UP000383122"/>
    </source>
</evidence>
<evidence type="ECO:0000256" key="1">
    <source>
        <dbReference type="SAM" id="Phobius"/>
    </source>
</evidence>
<sequence>MLAKLLCELIYSARNPVRIVAKIYAWCTGVQLGILYILASIADAPLTTLLHPALRALTALAILFLVPRLFDAALKFLYEHA</sequence>
<organism evidence="2 3">
    <name type="scientific">Pandoraea anapnoica</name>
    <dbReference type="NCBI Taxonomy" id="2508301"/>
    <lineage>
        <taxon>Bacteria</taxon>
        <taxon>Pseudomonadati</taxon>
        <taxon>Pseudomonadota</taxon>
        <taxon>Betaproteobacteria</taxon>
        <taxon>Burkholderiales</taxon>
        <taxon>Burkholderiaceae</taxon>
        <taxon>Pandoraea</taxon>
    </lineage>
</organism>
<evidence type="ECO:0000313" key="2">
    <source>
        <dbReference type="EMBL" id="VVE75759.1"/>
    </source>
</evidence>
<accession>A0A5E5APV9</accession>
<name>A0A5E5APV9_9BURK</name>
<dbReference type="EMBL" id="CABPSP010000022">
    <property type="protein sequence ID" value="VVE75759.1"/>
    <property type="molecule type" value="Genomic_DNA"/>
</dbReference>
<keyword evidence="3" id="KW-1185">Reference proteome</keyword>
<feature type="transmembrane region" description="Helical" evidence="1">
    <location>
        <begin position="53"/>
        <end position="70"/>
    </location>
</feature>
<protein>
    <submittedName>
        <fullName evidence="2">Uncharacterized protein</fullName>
    </submittedName>
</protein>